<proteinExistence type="inferred from homology"/>
<dbReference type="InterPro" id="IPR019910">
    <property type="entry name" value="Lucif-like_OxRdtase_MSMEG_4879"/>
</dbReference>
<evidence type="ECO:0000256" key="3">
    <source>
        <dbReference type="SAM" id="MobiDB-lite"/>
    </source>
</evidence>
<feature type="domain" description="Luciferase-like" evidence="4">
    <location>
        <begin position="13"/>
        <end position="275"/>
    </location>
</feature>
<dbReference type="InterPro" id="IPR020726">
    <property type="entry name" value="Bcl2_BH2_motif_CS"/>
</dbReference>
<feature type="region of interest" description="Disordered" evidence="3">
    <location>
        <begin position="285"/>
        <end position="307"/>
    </location>
</feature>
<dbReference type="RefSeq" id="WP_093936317.1">
    <property type="nucleotide sequence ID" value="NZ_NMQT01000091.1"/>
</dbReference>
<reference evidence="5 6" key="1">
    <citation type="submission" date="2017-07" db="EMBL/GenBank/DDBJ databases">
        <title>Amycolatopsis thailandensis Genome sequencing and assembly.</title>
        <authorList>
            <person name="Kaur N."/>
            <person name="Mayilraj S."/>
        </authorList>
    </citation>
    <scope>NUCLEOTIDE SEQUENCE [LARGE SCALE GENOMIC DNA]</scope>
    <source>
        <strain evidence="5 6">JCM 16380</strain>
    </source>
</reference>
<evidence type="ECO:0000259" key="4">
    <source>
        <dbReference type="Pfam" id="PF00296"/>
    </source>
</evidence>
<sequence>MRTGILLDEIGVPFGDVVAQAKEAERLGYDAIWLAQRGGWDALTALTALGVAAPGLALGTSVIPTYPRHPISLAAQALTLQAATGAPVSLGVGLSHRPIIEDQYGYSFDRPIRHLREYLQALNPLLHKEKADVYGETLTAVGTIEAPGAEPPSVLVGALSPLSLKVTGTYSDGVVSTWAGARSLAEYIVPTLQKAASVAGRPAPRIVSGQLISVTGDPDGPRNWVAENYGMAANIPAYQAVFTRDRVDGPGGTVIAGDEEFVRARVRELEDAGATELLLMPVGTPEEQTRTRELFSSPAAAGARRSA</sequence>
<dbReference type="GO" id="GO:0016705">
    <property type="term" value="F:oxidoreductase activity, acting on paired donors, with incorporation or reduction of molecular oxygen"/>
    <property type="evidence" value="ECO:0007669"/>
    <property type="project" value="InterPro"/>
</dbReference>
<dbReference type="OrthoDB" id="7054907at2"/>
<dbReference type="InterPro" id="IPR050564">
    <property type="entry name" value="F420-G6PD/mer"/>
</dbReference>
<dbReference type="Pfam" id="PF00296">
    <property type="entry name" value="Bac_luciferase"/>
    <property type="match status" value="1"/>
</dbReference>
<organism evidence="5 6">
    <name type="scientific">Amycolatopsis thailandensis</name>
    <dbReference type="NCBI Taxonomy" id="589330"/>
    <lineage>
        <taxon>Bacteria</taxon>
        <taxon>Bacillati</taxon>
        <taxon>Actinomycetota</taxon>
        <taxon>Actinomycetes</taxon>
        <taxon>Pseudonocardiales</taxon>
        <taxon>Pseudonocardiaceae</taxon>
        <taxon>Amycolatopsis</taxon>
    </lineage>
</organism>
<dbReference type="InterPro" id="IPR036661">
    <property type="entry name" value="Luciferase-like_sf"/>
</dbReference>
<evidence type="ECO:0000256" key="2">
    <source>
        <dbReference type="ARBA" id="ARBA00023002"/>
    </source>
</evidence>
<dbReference type="Proteomes" id="UP000215223">
    <property type="component" value="Unassembled WGS sequence"/>
</dbReference>
<keyword evidence="2" id="KW-0560">Oxidoreductase</keyword>
<comment type="similarity">
    <text evidence="1">Belongs to the Bcl-2 family.</text>
</comment>
<evidence type="ECO:0000256" key="1">
    <source>
        <dbReference type="ARBA" id="ARBA00009458"/>
    </source>
</evidence>
<comment type="caution">
    <text evidence="5">The sequence shown here is derived from an EMBL/GenBank/DDBJ whole genome shotgun (WGS) entry which is preliminary data.</text>
</comment>
<dbReference type="PANTHER" id="PTHR43244:SF1">
    <property type="entry name" value="5,10-METHYLENETETRAHYDROMETHANOPTERIN REDUCTASE"/>
    <property type="match status" value="1"/>
</dbReference>
<evidence type="ECO:0000313" key="5">
    <source>
        <dbReference type="EMBL" id="OXM51787.1"/>
    </source>
</evidence>
<dbReference type="PROSITE" id="PS01258">
    <property type="entry name" value="BH2"/>
    <property type="match status" value="1"/>
</dbReference>
<name>A0A229RYN2_9PSEU</name>
<dbReference type="SUPFAM" id="SSF51679">
    <property type="entry name" value="Bacterial luciferase-like"/>
    <property type="match status" value="1"/>
</dbReference>
<accession>A0A229RYN2</accession>
<gene>
    <name evidence="5" type="ORF">CFP71_24685</name>
</gene>
<evidence type="ECO:0000313" key="6">
    <source>
        <dbReference type="Proteomes" id="UP000215223"/>
    </source>
</evidence>
<keyword evidence="6" id="KW-1185">Reference proteome</keyword>
<dbReference type="NCBIfam" id="TIGR03564">
    <property type="entry name" value="F420_MSMEG_4879"/>
    <property type="match status" value="1"/>
</dbReference>
<dbReference type="PANTHER" id="PTHR43244">
    <property type="match status" value="1"/>
</dbReference>
<feature type="compositionally biased region" description="Low complexity" evidence="3">
    <location>
        <begin position="296"/>
        <end position="307"/>
    </location>
</feature>
<dbReference type="Gene3D" id="3.20.20.30">
    <property type="entry name" value="Luciferase-like domain"/>
    <property type="match status" value="1"/>
</dbReference>
<dbReference type="AlphaFoldDB" id="A0A229RYN2"/>
<protein>
    <submittedName>
        <fullName evidence="5">LLM class F420-dependent oxidoreductase</fullName>
    </submittedName>
</protein>
<dbReference type="EMBL" id="NMQT01000091">
    <property type="protein sequence ID" value="OXM51787.1"/>
    <property type="molecule type" value="Genomic_DNA"/>
</dbReference>
<dbReference type="InterPro" id="IPR011251">
    <property type="entry name" value="Luciferase-like_dom"/>
</dbReference>
<dbReference type="CDD" id="cd01097">
    <property type="entry name" value="Tetrahydromethanopterin_reductase"/>
    <property type="match status" value="1"/>
</dbReference>